<feature type="compositionally biased region" description="Polar residues" evidence="9">
    <location>
        <begin position="135"/>
        <end position="145"/>
    </location>
</feature>
<name>A0AAD4JWH4_9MUSC</name>
<dbReference type="GO" id="GO:0008017">
    <property type="term" value="F:microtubule binding"/>
    <property type="evidence" value="ECO:0007669"/>
    <property type="project" value="UniProtKB-UniRule"/>
</dbReference>
<dbReference type="FunFam" id="3.40.50.300:FF:000159">
    <property type="entry name" value="Katanin p60 ATPase-containing subunit A1"/>
    <property type="match status" value="1"/>
</dbReference>
<dbReference type="GO" id="GO:0005874">
    <property type="term" value="C:microtubule"/>
    <property type="evidence" value="ECO:0007669"/>
    <property type="project" value="UniProtKB-KW"/>
</dbReference>
<gene>
    <name evidence="8" type="primary">KATNA1</name>
    <name evidence="11" type="ORF">KR093_009851</name>
</gene>
<feature type="domain" description="AAA+ ATPase" evidence="10">
    <location>
        <begin position="430"/>
        <end position="569"/>
    </location>
</feature>
<dbReference type="PROSITE" id="PS00674">
    <property type="entry name" value="AAA"/>
    <property type="match status" value="1"/>
</dbReference>
<dbReference type="GO" id="GO:0008568">
    <property type="term" value="F:microtubule severing ATPase activity"/>
    <property type="evidence" value="ECO:0007669"/>
    <property type="project" value="UniProtKB-EC"/>
</dbReference>
<dbReference type="HAMAP" id="MF_03023">
    <property type="entry name" value="Katanin_p60_A1"/>
    <property type="match status" value="1"/>
</dbReference>
<dbReference type="InterPro" id="IPR003593">
    <property type="entry name" value="AAA+_ATPase"/>
</dbReference>
<evidence type="ECO:0000256" key="7">
    <source>
        <dbReference type="ARBA" id="ARBA00023235"/>
    </source>
</evidence>
<comment type="activity regulation">
    <text evidence="8">ATPase activity is stimulated by microtubules, which promote homooligomerization. ATP-dependent microtubule severing is stimulated by interaction with KATNB1.</text>
</comment>
<dbReference type="Proteomes" id="UP001200034">
    <property type="component" value="Unassembled WGS sequence"/>
</dbReference>
<feature type="compositionally biased region" description="Polar residues" evidence="9">
    <location>
        <begin position="342"/>
        <end position="361"/>
    </location>
</feature>
<dbReference type="Gene3D" id="3.40.50.300">
    <property type="entry name" value="P-loop containing nucleotide triphosphate hydrolases"/>
    <property type="match status" value="1"/>
</dbReference>
<dbReference type="SMART" id="SM00382">
    <property type="entry name" value="AAA"/>
    <property type="match status" value="1"/>
</dbReference>
<evidence type="ECO:0000256" key="3">
    <source>
        <dbReference type="ARBA" id="ARBA00022701"/>
    </source>
</evidence>
<keyword evidence="4 8" id="KW-0547">Nucleotide-binding</keyword>
<feature type="region of interest" description="Disordered" evidence="9">
    <location>
        <begin position="21"/>
        <end position="49"/>
    </location>
</feature>
<dbReference type="InterPro" id="IPR015415">
    <property type="entry name" value="Spast_Vps4_C"/>
</dbReference>
<comment type="caution">
    <text evidence="11">The sequence shown here is derived from an EMBL/GenBank/DDBJ whole genome shotgun (WGS) entry which is preliminary data.</text>
</comment>
<dbReference type="Pfam" id="PF17862">
    <property type="entry name" value="AAA_lid_3"/>
    <property type="match status" value="1"/>
</dbReference>
<keyword evidence="2 8" id="KW-0963">Cytoplasm</keyword>
<dbReference type="EMBL" id="JAJJHW010003409">
    <property type="protein sequence ID" value="KAH8359971.1"/>
    <property type="molecule type" value="Genomic_DNA"/>
</dbReference>
<comment type="subunit">
    <text evidence="8">Can homooligomerize into hexameric rings, which may be promoted by interaction with microtubules. Interacts with KATNB1, which may serve as a targeting subunit.</text>
</comment>
<dbReference type="FunFam" id="1.10.8.60:FF:000025">
    <property type="entry name" value="Katanin p60 ATPase-containing subunit A1"/>
    <property type="match status" value="1"/>
</dbReference>
<feature type="compositionally biased region" description="Polar residues" evidence="9">
    <location>
        <begin position="211"/>
        <end position="231"/>
    </location>
</feature>
<dbReference type="PANTHER" id="PTHR23074">
    <property type="entry name" value="AAA DOMAIN-CONTAINING"/>
    <property type="match status" value="1"/>
</dbReference>
<feature type="region of interest" description="Disordered" evidence="9">
    <location>
        <begin position="316"/>
        <end position="369"/>
    </location>
</feature>
<dbReference type="GO" id="GO:0000922">
    <property type="term" value="C:spindle pole"/>
    <property type="evidence" value="ECO:0007669"/>
    <property type="project" value="UniProtKB-SubCell"/>
</dbReference>
<dbReference type="InterPro" id="IPR028596">
    <property type="entry name" value="KATNA1"/>
</dbReference>
<keyword evidence="12" id="KW-1185">Reference proteome</keyword>
<feature type="compositionally biased region" description="Low complexity" evidence="9">
    <location>
        <begin position="33"/>
        <end position="45"/>
    </location>
</feature>
<keyword evidence="8" id="KW-0131">Cell cycle</keyword>
<dbReference type="InterPro" id="IPR041569">
    <property type="entry name" value="AAA_lid_3"/>
</dbReference>
<dbReference type="InterPro" id="IPR003960">
    <property type="entry name" value="ATPase_AAA_CS"/>
</dbReference>
<dbReference type="GO" id="GO:0051013">
    <property type="term" value="P:microtubule severing"/>
    <property type="evidence" value="ECO:0007669"/>
    <property type="project" value="UniProtKB-UniRule"/>
</dbReference>
<dbReference type="GO" id="GO:0016887">
    <property type="term" value="F:ATP hydrolysis activity"/>
    <property type="evidence" value="ECO:0007669"/>
    <property type="project" value="InterPro"/>
</dbReference>
<evidence type="ECO:0000256" key="4">
    <source>
        <dbReference type="ARBA" id="ARBA00022741"/>
    </source>
</evidence>
<dbReference type="Pfam" id="PF09336">
    <property type="entry name" value="Vps4_C"/>
    <property type="match status" value="1"/>
</dbReference>
<evidence type="ECO:0000256" key="9">
    <source>
        <dbReference type="SAM" id="MobiDB-lite"/>
    </source>
</evidence>
<dbReference type="GO" id="GO:0005737">
    <property type="term" value="C:cytoplasm"/>
    <property type="evidence" value="ECO:0007669"/>
    <property type="project" value="UniProtKB-SubCell"/>
</dbReference>
<evidence type="ECO:0000259" key="10">
    <source>
        <dbReference type="SMART" id="SM00382"/>
    </source>
</evidence>
<comment type="subcellular location">
    <subcellularLocation>
        <location evidence="1">Cytoplasm</location>
        <location evidence="1">Cytoskeleton</location>
    </subcellularLocation>
    <subcellularLocation>
        <location evidence="8">Cytoplasm</location>
    </subcellularLocation>
    <subcellularLocation>
        <location evidence="8">Cytoplasm</location>
        <location evidence="8">Cytoskeleton</location>
        <location evidence="8">Microtubule organizing center</location>
        <location evidence="8">Centrosome</location>
    </subcellularLocation>
    <subcellularLocation>
        <location evidence="8">Cytoplasm</location>
        <location evidence="8">Cytoskeleton</location>
        <location evidence="8">Spindle pole</location>
    </subcellularLocation>
    <subcellularLocation>
        <location evidence="8">Cytoplasm</location>
        <location evidence="8">Cytoskeleton</location>
        <location evidence="8">Spindle</location>
    </subcellularLocation>
    <text evidence="8">Predominantly cytoplasmic. Also localized to the interphase centrosome and the mitotic spindle poles. Enhanced recruitment to the mitotic spindle poles requires microtubules and interaction with KATNB1.</text>
</comment>
<dbReference type="InterPro" id="IPR050304">
    <property type="entry name" value="MT-severing_AAA_ATPase"/>
</dbReference>
<keyword evidence="8" id="KW-0132">Cell division</keyword>
<dbReference type="Gene3D" id="1.10.8.60">
    <property type="match status" value="1"/>
</dbReference>
<reference evidence="11" key="1">
    <citation type="journal article" date="2021" name="Mol. Ecol. Resour.">
        <title>Phylogenomic analyses of the genus Drosophila reveals genomic signals of climate adaptation.</title>
        <authorList>
            <person name="Li F."/>
            <person name="Rane R.V."/>
            <person name="Luria V."/>
            <person name="Xiong Z."/>
            <person name="Chen J."/>
            <person name="Li Z."/>
            <person name="Catullo R.A."/>
            <person name="Griffin P.C."/>
            <person name="Schiffer M."/>
            <person name="Pearce S."/>
            <person name="Lee S.F."/>
            <person name="McElroy K."/>
            <person name="Stocker A."/>
            <person name="Shirriffs J."/>
            <person name="Cockerell F."/>
            <person name="Coppin C."/>
            <person name="Sgro C.M."/>
            <person name="Karger A."/>
            <person name="Cain J.W."/>
            <person name="Weber J.A."/>
            <person name="Santpere G."/>
            <person name="Kirschner M.W."/>
            <person name="Hoffmann A.A."/>
            <person name="Oakeshott J.G."/>
            <person name="Zhang G."/>
        </authorList>
    </citation>
    <scope>NUCLEOTIDE SEQUENCE</scope>
    <source>
        <strain evidence="11">BGI-SZ-2011g</strain>
    </source>
</reference>
<dbReference type="AlphaFoldDB" id="A0AAD4JWH4"/>
<keyword evidence="7 8" id="KW-0413">Isomerase</keyword>
<evidence type="ECO:0000256" key="1">
    <source>
        <dbReference type="ARBA" id="ARBA00004245"/>
    </source>
</evidence>
<comment type="catalytic activity">
    <reaction evidence="8">
        <text>n ATP + n H2O + a microtubule = n ADP + n phosphate + (n+1) alpha/beta tubulin heterodimers.</text>
        <dbReference type="EC" id="5.6.1.1"/>
    </reaction>
</comment>
<keyword evidence="3 8" id="KW-0493">Microtubule</keyword>
<dbReference type="PANTHER" id="PTHR23074:SF152">
    <property type="entry name" value="KATANIN P60 ATPASE-CONTAINING SUBUNIT A1"/>
    <property type="match status" value="1"/>
</dbReference>
<sequence>MFNTNAQNWFGMGQSVAAAAPPTTAGNVPQMLSNNNQNDTTSSQQHPFMRQRSMTCSNPTLERNAVALRPQSPPNLQVQYEVAVPFMSGYRHTPYHSLWDLHQCSSTPPTSLSHMARMMDSLILDSLSPFAFTKITTTSRPSRSNAVKKPSPPESAHPHTHSHTSAASSYRPINNLGPNAPNGLGIGGALPLRQKQRLPTQVSDTEVAPQPRSNQPAMPFPSQQQQDSRWVSSLRRRDPELQPTLPSINSNVNSNSLSQSHHGSAGNVGGIAASSTASNAGVGLRLGRPGRASALTAAVRKSRSVERLRARKLSTTTQLTLKHKPLKKNSLDENSNSDDQDATTSLEDNSQAQSTTHNTPRCSPKTKAKHFSPLGYEGHLVDTLEKDILQRHPCIKWTDVAGLNEAKTILQEAVVLPIIMPEFFKGIRRPWRGVLMVGPPGTGKTMLAKAVATECGTTFFNVSSSTLTSKYRGESEKLVRLLFEMARFYAPSTIFIDEIDALCASRGSDSEHEASRRFKAELLIQMDGLNASLQDDKVIMVLAATNHPWDIDEAFRRRFEKRIYIPLPNEETRAALLKLCLKDVSLSPDLNPSIIGDELEGYSGSDISNVCRDASMMAMRRLISGRTPQQIKQIRREDVDQPITLQDFQDAQQRTKKSVSADDVARFEKWMEEYGSC</sequence>
<comment type="function">
    <text evidence="8">Catalytic subunit of a complex which severs microtubules in an ATP-dependent manner. Microtubule severing may promote rapid reorganization of cellular microtubule arrays and the release of microtubules from the centrosome following nucleation.</text>
</comment>
<dbReference type="EC" id="5.6.1.1" evidence="8"/>
<dbReference type="InterPro" id="IPR027417">
    <property type="entry name" value="P-loop_NTPase"/>
</dbReference>
<accession>A0AAD4JWH4</accession>
<feature type="region of interest" description="Disordered" evidence="9">
    <location>
        <begin position="135"/>
        <end position="270"/>
    </location>
</feature>
<evidence type="ECO:0000256" key="2">
    <source>
        <dbReference type="ARBA" id="ARBA00022490"/>
    </source>
</evidence>
<evidence type="ECO:0000256" key="5">
    <source>
        <dbReference type="ARBA" id="ARBA00022840"/>
    </source>
</evidence>
<protein>
    <recommendedName>
        <fullName evidence="8">Katanin p60 ATPase-containing subunit A1</fullName>
        <shortName evidence="8">Katanin p60 subunit A1</shortName>
        <ecNumber evidence="8">5.6.1.1</ecNumber>
    </recommendedName>
    <alternativeName>
        <fullName evidence="8">p60 katanin</fullName>
    </alternativeName>
</protein>
<evidence type="ECO:0000313" key="11">
    <source>
        <dbReference type="EMBL" id="KAH8359971.1"/>
    </source>
</evidence>
<proteinExistence type="inferred from homology"/>
<keyword evidence="5 8" id="KW-0067">ATP-binding</keyword>
<keyword evidence="6 8" id="KW-0206">Cytoskeleton</keyword>
<dbReference type="GO" id="GO:0051301">
    <property type="term" value="P:cell division"/>
    <property type="evidence" value="ECO:0007669"/>
    <property type="project" value="UniProtKB-KW"/>
</dbReference>
<evidence type="ECO:0000313" key="12">
    <source>
        <dbReference type="Proteomes" id="UP001200034"/>
    </source>
</evidence>
<dbReference type="InterPro" id="IPR003959">
    <property type="entry name" value="ATPase_AAA_core"/>
</dbReference>
<feature type="compositionally biased region" description="Low complexity" evidence="9">
    <location>
        <begin position="247"/>
        <end position="260"/>
    </location>
</feature>
<organism evidence="11 12">
    <name type="scientific">Drosophila rubida</name>
    <dbReference type="NCBI Taxonomy" id="30044"/>
    <lineage>
        <taxon>Eukaryota</taxon>
        <taxon>Metazoa</taxon>
        <taxon>Ecdysozoa</taxon>
        <taxon>Arthropoda</taxon>
        <taxon>Hexapoda</taxon>
        <taxon>Insecta</taxon>
        <taxon>Pterygota</taxon>
        <taxon>Neoptera</taxon>
        <taxon>Endopterygota</taxon>
        <taxon>Diptera</taxon>
        <taxon>Brachycera</taxon>
        <taxon>Muscomorpha</taxon>
        <taxon>Ephydroidea</taxon>
        <taxon>Drosophilidae</taxon>
        <taxon>Drosophila</taxon>
    </lineage>
</organism>
<evidence type="ECO:0000256" key="6">
    <source>
        <dbReference type="ARBA" id="ARBA00023212"/>
    </source>
</evidence>
<feature type="binding site" evidence="8">
    <location>
        <begin position="438"/>
        <end position="445"/>
    </location>
    <ligand>
        <name>ATP</name>
        <dbReference type="ChEBI" id="CHEBI:30616"/>
    </ligand>
</feature>
<comment type="similarity">
    <text evidence="8">Belongs to the AAA ATPase family. Katanin p60 subunit A1 subfamily.</text>
</comment>
<dbReference type="Pfam" id="PF00004">
    <property type="entry name" value="AAA"/>
    <property type="match status" value="1"/>
</dbReference>
<dbReference type="GO" id="GO:0005524">
    <property type="term" value="F:ATP binding"/>
    <property type="evidence" value="ECO:0007669"/>
    <property type="project" value="UniProtKB-KW"/>
</dbReference>
<evidence type="ECO:0000256" key="8">
    <source>
        <dbReference type="HAMAP-Rule" id="MF_03023"/>
    </source>
</evidence>
<feature type="compositionally biased region" description="Low complexity" evidence="9">
    <location>
        <begin position="163"/>
        <end position="183"/>
    </location>
</feature>
<dbReference type="GO" id="GO:0005813">
    <property type="term" value="C:centrosome"/>
    <property type="evidence" value="ECO:0007669"/>
    <property type="project" value="UniProtKB-SubCell"/>
</dbReference>
<keyword evidence="8" id="KW-0498">Mitosis</keyword>
<dbReference type="SUPFAM" id="SSF52540">
    <property type="entry name" value="P-loop containing nucleoside triphosphate hydrolases"/>
    <property type="match status" value="1"/>
</dbReference>